<reference evidence="3" key="2">
    <citation type="submission" date="2023-03" db="EMBL/GenBank/DDBJ databases">
        <authorList>
            <person name="Zhang Z."/>
        </authorList>
    </citation>
    <scope>NUCLEOTIDE SEQUENCE</scope>
    <source>
        <strain evidence="3">DSA</strain>
    </source>
</reference>
<dbReference type="Proteomes" id="UP001172911">
    <property type="component" value="Unassembled WGS sequence"/>
</dbReference>
<evidence type="ECO:0000259" key="2">
    <source>
        <dbReference type="Pfam" id="PF13559"/>
    </source>
</evidence>
<dbReference type="AlphaFoldDB" id="A0AAW7ZCW0"/>
<feature type="transmembrane region" description="Helical" evidence="1">
    <location>
        <begin position="176"/>
        <end position="196"/>
    </location>
</feature>
<keyword evidence="1" id="KW-0812">Transmembrane</keyword>
<protein>
    <submittedName>
        <fullName evidence="3">DUF4129 domain-containing protein</fullName>
    </submittedName>
</protein>
<feature type="transmembrane region" description="Helical" evidence="1">
    <location>
        <begin position="124"/>
        <end position="142"/>
    </location>
</feature>
<organism evidence="3 4">
    <name type="scientific">Desulforamulus aquiferis</name>
    <dbReference type="NCBI Taxonomy" id="1397668"/>
    <lineage>
        <taxon>Bacteria</taxon>
        <taxon>Bacillati</taxon>
        <taxon>Bacillota</taxon>
        <taxon>Clostridia</taxon>
        <taxon>Eubacteriales</taxon>
        <taxon>Peptococcaceae</taxon>
        <taxon>Desulforamulus</taxon>
    </lineage>
</organism>
<keyword evidence="1" id="KW-0472">Membrane</keyword>
<feature type="transmembrane region" description="Helical" evidence="1">
    <location>
        <begin position="95"/>
        <end position="112"/>
    </location>
</feature>
<dbReference type="InterPro" id="IPR025403">
    <property type="entry name" value="TgpA-like_C"/>
</dbReference>
<feature type="transmembrane region" description="Helical" evidence="1">
    <location>
        <begin position="7"/>
        <end position="29"/>
    </location>
</feature>
<dbReference type="Pfam" id="PF13559">
    <property type="entry name" value="DUF4129"/>
    <property type="match status" value="1"/>
</dbReference>
<name>A0AAW7ZCW0_9FIRM</name>
<accession>A0AAW7ZCW0</accession>
<sequence length="419" mass="47865">MTTKLQVNICAILVEMAYLYPLYYLIALALQTPPWAMTSLVIFAGVSLLSVISMAALQSRNWSNLMLWCVYGLVFIVSVLFFYRSTALLANVQAAVPLVFYGWIWLRIGLLAKKTISYPQAVQRFELSIVILLALLLLIDFLNQDVPNIIPSMLILLLGNLLLLSLTRPGHEKAKAWVIFTYFAIIMAPVLVLASFLKGPLHGLSNKLFELLQPLFNFLLELLTIVLKAILVLTNMAPQRPGAVDSSNPPNQANEQLPLSEGNTGDGFISELLLYVLLVVLLVGLLIMAVLLLRIIWQRLRLTNIPQEYGLPRLKIKPFLQELWLKIKLLLTFFVPGKYGVTQAYQHFLKWADRRNHTKGAWETPYEFSERICKVFPHYDESIKRITESYVLHCYSHKKFSSKEILELKRVIRKMYLSL</sequence>
<reference evidence="3" key="1">
    <citation type="journal article" date="2023" name="J. Hazard. Mater.">
        <title>Anaerobic biodegradation of pyrene and benzo[a]pyrene by a new sulfate-reducing Desulforamulus aquiferis strain DSA.</title>
        <authorList>
            <person name="Zhang Z."/>
            <person name="Sun J."/>
            <person name="Gong X."/>
            <person name="Wang C."/>
            <person name="Wang H."/>
        </authorList>
    </citation>
    <scope>NUCLEOTIDE SEQUENCE</scope>
    <source>
        <strain evidence="3">DSA</strain>
    </source>
</reference>
<evidence type="ECO:0000313" key="4">
    <source>
        <dbReference type="Proteomes" id="UP001172911"/>
    </source>
</evidence>
<feature type="domain" description="Protein-glutamine gamma-glutamyltransferase-like C-terminal" evidence="2">
    <location>
        <begin position="344"/>
        <end position="405"/>
    </location>
</feature>
<comment type="caution">
    <text evidence="3">The sequence shown here is derived from an EMBL/GenBank/DDBJ whole genome shotgun (WGS) entry which is preliminary data.</text>
</comment>
<feature type="transmembrane region" description="Helical" evidence="1">
    <location>
        <begin position="148"/>
        <end position="164"/>
    </location>
</feature>
<evidence type="ECO:0000256" key="1">
    <source>
        <dbReference type="SAM" id="Phobius"/>
    </source>
</evidence>
<dbReference type="EMBL" id="JARPTC010000014">
    <property type="protein sequence ID" value="MDO7787532.1"/>
    <property type="molecule type" value="Genomic_DNA"/>
</dbReference>
<feature type="transmembrane region" description="Helical" evidence="1">
    <location>
        <begin position="64"/>
        <end position="83"/>
    </location>
</feature>
<evidence type="ECO:0000313" key="3">
    <source>
        <dbReference type="EMBL" id="MDO7787532.1"/>
    </source>
</evidence>
<gene>
    <name evidence="3" type="ORF">P6N53_09900</name>
</gene>
<feature type="transmembrane region" description="Helical" evidence="1">
    <location>
        <begin position="216"/>
        <end position="233"/>
    </location>
</feature>
<keyword evidence="1" id="KW-1133">Transmembrane helix</keyword>
<feature type="transmembrane region" description="Helical" evidence="1">
    <location>
        <begin position="272"/>
        <end position="297"/>
    </location>
</feature>
<proteinExistence type="predicted"/>
<keyword evidence="4" id="KW-1185">Reference proteome</keyword>
<feature type="transmembrane region" description="Helical" evidence="1">
    <location>
        <begin position="35"/>
        <end position="57"/>
    </location>
</feature>
<dbReference type="RefSeq" id="WP_304542679.1">
    <property type="nucleotide sequence ID" value="NZ_JARPTC010000014.1"/>
</dbReference>